<name>E3LMR4_CAERE</name>
<proteinExistence type="predicted"/>
<dbReference type="GeneID" id="9815693"/>
<dbReference type="InterPro" id="IPR056676">
    <property type="entry name" value="DUF7774"/>
</dbReference>
<dbReference type="EMBL" id="DS268411">
    <property type="protein sequence ID" value="EFP03014.1"/>
    <property type="molecule type" value="Genomic_DNA"/>
</dbReference>
<accession>E3LMR4</accession>
<dbReference type="Pfam" id="PF24983">
    <property type="entry name" value="DUF7774"/>
    <property type="match status" value="1"/>
</dbReference>
<dbReference type="STRING" id="31234.E3LMR4"/>
<dbReference type="AlphaFoldDB" id="E3LMR4"/>
<dbReference type="CTD" id="9815693"/>
<dbReference type="FunCoup" id="E3LMR4">
    <property type="interactions" value="1763"/>
</dbReference>
<evidence type="ECO:0000313" key="3">
    <source>
        <dbReference type="EMBL" id="EFP03014.1"/>
    </source>
</evidence>
<dbReference type="PANTHER" id="PTHR38631:SF1">
    <property type="entry name" value="DUF2780 DOMAIN-CONTAINING PROTEIN-RELATED"/>
    <property type="match status" value="1"/>
</dbReference>
<dbReference type="OMA" id="NKRRANM"/>
<feature type="compositionally biased region" description="Basic and acidic residues" evidence="1">
    <location>
        <begin position="67"/>
        <end position="106"/>
    </location>
</feature>
<dbReference type="PANTHER" id="PTHR38631">
    <property type="match status" value="1"/>
</dbReference>
<protein>
    <recommendedName>
        <fullName evidence="2">DUF7774 domain-containing protein</fullName>
    </recommendedName>
</protein>
<dbReference type="HOGENOM" id="CLU_059626_0_0_1"/>
<reference evidence="3" key="1">
    <citation type="submission" date="2007-07" db="EMBL/GenBank/DDBJ databases">
        <title>PCAP assembly of the Caenorhabditis remanei genome.</title>
        <authorList>
            <consortium name="The Caenorhabditis remanei Sequencing Consortium"/>
            <person name="Wilson R.K."/>
        </authorList>
    </citation>
    <scope>NUCLEOTIDE SEQUENCE [LARGE SCALE GENOMIC DNA]</scope>
    <source>
        <strain evidence="3">PB4641</strain>
    </source>
</reference>
<dbReference type="KEGG" id="crq:GCK72_001894"/>
<feature type="domain" description="DUF7774" evidence="2">
    <location>
        <begin position="225"/>
        <end position="308"/>
    </location>
</feature>
<dbReference type="Proteomes" id="UP000008281">
    <property type="component" value="Unassembled WGS sequence"/>
</dbReference>
<evidence type="ECO:0000313" key="4">
    <source>
        <dbReference type="Proteomes" id="UP000008281"/>
    </source>
</evidence>
<dbReference type="RefSeq" id="XP_003114879.2">
    <property type="nucleotide sequence ID" value="XM_003114831.2"/>
</dbReference>
<evidence type="ECO:0000259" key="2">
    <source>
        <dbReference type="Pfam" id="PF24983"/>
    </source>
</evidence>
<sequence length="356" mass="39454">MGKSKSKSNSRSISKWKKLFSSSGPKTNDSREELGSQTTATSPNLGSNNSISGNSRSKSITKRKVSYTREDGTGPKTMEEKINDPNLKSQEEKKEEKKENKEEKGGKKGSGGTGSKTEEVPSKPLKKKETKKEEQEASVFEEVQGPAAPAQTGTHGIKNKMRWKIDVEGADCNGDQKMTEVFDKLAKLRKKMKTKRCKVLKANDKVGTEDDDEKEVQDDVIINCARVLQLVKMEALISKEIPEADQEILRAFCRSGDQEDKAEGLIEKIVLSALNAVVQKNEFVRQIVIPGELRLFAVDEKKAKYPMMALLMARKDLLYVAWSKPNREVENTLDGTWAGMAVKKGTTPAVQSTLLG</sequence>
<keyword evidence="4" id="KW-1185">Reference proteome</keyword>
<evidence type="ECO:0000256" key="1">
    <source>
        <dbReference type="SAM" id="MobiDB-lite"/>
    </source>
</evidence>
<dbReference type="InParanoid" id="E3LMR4"/>
<gene>
    <name evidence="3" type="ORF">CRE_28180</name>
</gene>
<organism evidence="4">
    <name type="scientific">Caenorhabditis remanei</name>
    <name type="common">Caenorhabditis vulgaris</name>
    <dbReference type="NCBI Taxonomy" id="31234"/>
    <lineage>
        <taxon>Eukaryota</taxon>
        <taxon>Metazoa</taxon>
        <taxon>Ecdysozoa</taxon>
        <taxon>Nematoda</taxon>
        <taxon>Chromadorea</taxon>
        <taxon>Rhabditida</taxon>
        <taxon>Rhabditina</taxon>
        <taxon>Rhabditomorpha</taxon>
        <taxon>Rhabditoidea</taxon>
        <taxon>Rhabditidae</taxon>
        <taxon>Peloderinae</taxon>
        <taxon>Caenorhabditis</taxon>
    </lineage>
</organism>
<feature type="compositionally biased region" description="Low complexity" evidence="1">
    <location>
        <begin position="42"/>
        <end position="58"/>
    </location>
</feature>
<feature type="region of interest" description="Disordered" evidence="1">
    <location>
        <begin position="1"/>
        <end position="156"/>
    </location>
</feature>
<feature type="compositionally biased region" description="Basic residues" evidence="1">
    <location>
        <begin position="1"/>
        <end position="18"/>
    </location>
</feature>
<dbReference type="eggNOG" id="ENOG502R20G">
    <property type="taxonomic scope" value="Eukaryota"/>
</dbReference>
<dbReference type="OrthoDB" id="5868784at2759"/>